<evidence type="ECO:0000256" key="2">
    <source>
        <dbReference type="SAM" id="MobiDB-lite"/>
    </source>
</evidence>
<reference evidence="3 4" key="1">
    <citation type="submission" date="2015-03" db="EMBL/GenBank/DDBJ databases">
        <title>Genome Sequence of Kiloniella spongiae MEBiC09566, isolated from a marine sponge.</title>
        <authorList>
            <person name="Shao Z."/>
            <person name="Wang L."/>
            <person name="Li X."/>
        </authorList>
    </citation>
    <scope>NUCLEOTIDE SEQUENCE [LARGE SCALE GENOMIC DNA]</scope>
    <source>
        <strain evidence="3 4">MEBiC09566</strain>
    </source>
</reference>
<feature type="region of interest" description="Disordered" evidence="2">
    <location>
        <begin position="242"/>
        <end position="267"/>
    </location>
</feature>
<dbReference type="Pfam" id="PF08238">
    <property type="entry name" value="Sel1"/>
    <property type="match status" value="8"/>
</dbReference>
<dbReference type="STRING" id="1489064.WH96_04990"/>
<organism evidence="3 4">
    <name type="scientific">Kiloniella spongiae</name>
    <dbReference type="NCBI Taxonomy" id="1489064"/>
    <lineage>
        <taxon>Bacteria</taxon>
        <taxon>Pseudomonadati</taxon>
        <taxon>Pseudomonadota</taxon>
        <taxon>Alphaproteobacteria</taxon>
        <taxon>Rhodospirillales</taxon>
        <taxon>Kiloniellaceae</taxon>
        <taxon>Kiloniella</taxon>
    </lineage>
</organism>
<accession>A0A0H2MY92</accession>
<dbReference type="InterPro" id="IPR011990">
    <property type="entry name" value="TPR-like_helical_dom_sf"/>
</dbReference>
<evidence type="ECO:0000313" key="3">
    <source>
        <dbReference type="EMBL" id="KLN61690.1"/>
    </source>
</evidence>
<protein>
    <submittedName>
        <fullName evidence="3">Uncharacterized protein</fullName>
    </submittedName>
</protein>
<dbReference type="PANTHER" id="PTHR11102:SF160">
    <property type="entry name" value="ERAD-ASSOCIATED E3 UBIQUITIN-PROTEIN LIGASE COMPONENT HRD3"/>
    <property type="match status" value="1"/>
</dbReference>
<keyword evidence="1" id="KW-0802">TPR repeat</keyword>
<keyword evidence="4" id="KW-1185">Reference proteome</keyword>
<comment type="caution">
    <text evidence="3">The sequence shown here is derived from an EMBL/GenBank/DDBJ whole genome shotgun (WGS) entry which is preliminary data.</text>
</comment>
<dbReference type="InterPro" id="IPR019734">
    <property type="entry name" value="TPR_rpt"/>
</dbReference>
<dbReference type="InterPro" id="IPR006597">
    <property type="entry name" value="Sel1-like"/>
</dbReference>
<dbReference type="SUPFAM" id="SSF81901">
    <property type="entry name" value="HCP-like"/>
    <property type="match status" value="2"/>
</dbReference>
<dbReference type="AlphaFoldDB" id="A0A0H2MY92"/>
<dbReference type="EMBL" id="LAQL01000003">
    <property type="protein sequence ID" value="KLN61690.1"/>
    <property type="molecule type" value="Genomic_DNA"/>
</dbReference>
<feature type="repeat" description="TPR" evidence="1">
    <location>
        <begin position="191"/>
        <end position="224"/>
    </location>
</feature>
<dbReference type="Proteomes" id="UP000035444">
    <property type="component" value="Unassembled WGS sequence"/>
</dbReference>
<name>A0A0H2MY92_9PROT</name>
<dbReference type="InterPro" id="IPR050767">
    <property type="entry name" value="Sel1_AlgK"/>
</dbReference>
<dbReference type="PROSITE" id="PS50005">
    <property type="entry name" value="TPR"/>
    <property type="match status" value="1"/>
</dbReference>
<proteinExistence type="predicted"/>
<evidence type="ECO:0000256" key="1">
    <source>
        <dbReference type="PROSITE-ProRule" id="PRU00339"/>
    </source>
</evidence>
<evidence type="ECO:0000313" key="4">
    <source>
        <dbReference type="Proteomes" id="UP000035444"/>
    </source>
</evidence>
<dbReference type="SMART" id="SM00671">
    <property type="entry name" value="SEL1"/>
    <property type="match status" value="8"/>
</dbReference>
<dbReference type="Gene3D" id="1.25.40.10">
    <property type="entry name" value="Tetratricopeptide repeat domain"/>
    <property type="match status" value="2"/>
</dbReference>
<dbReference type="PANTHER" id="PTHR11102">
    <property type="entry name" value="SEL-1-LIKE PROTEIN"/>
    <property type="match status" value="1"/>
</dbReference>
<gene>
    <name evidence="3" type="ORF">WH96_04990</name>
</gene>
<sequence>MSDGILLAVYAFDWGGEVMKQARQRILMRIIKSWMTMVFLAVPSFVQPSFAQDFDKGLSAYLDGEYAIALREFHMLAELGDGEAQFYLGEMYGLAHGVERDLVLARKWFLRASERGNFDADSRLALLYQSGFGGEQSDTLALYHARRGADNNNDASQFTLAEFYEKGSAGVAQSNARALKWYLLAADKGFTPAYLGLGRVYEKIGEIDNAKLWYQRAIDEGDEHGKEPLARLKAQNAAAKQTTGNSRKVVSSSSSSSGSTIAVEYPDEAARQSSDRVWEDDRDDFLVGANAYWDGDFSLALERLYPLAEKGVPYAQYYMGEMFDRGFGITKDHKAAVKWFKAAYKNGVSDAGNNLAYIYFTGSAGFVDRQTAMDIYHKEANAGNPVSQVSLGHAYADGKDVTENHRTAVKWYRRAAENGDPVGMFQLGLAYYRELGGVSWDYNKAYMWFTLAYEEGESDALPFKEEVREKLTAERRDLVGKMIAKCRQRNFKGC</sequence>